<accession>A0A0D3HVG5</accession>
<proteinExistence type="predicted"/>
<sequence length="132" mass="14635">MSLILGDQTRLLPKTPSKDDKHTAQHSALRQVHTDTGHLQPKSPDYRQIEPPTQTNRIPQPPKGSTAGSGSRRPKEGRSTKECRRLGRPQKELRAESRATKTSVSSINPVRISGLRETHQTIEQPPPTKPPA</sequence>
<dbReference type="Proteomes" id="UP000026960">
    <property type="component" value="Chromosome 12"/>
</dbReference>
<organism evidence="2">
    <name type="scientific">Oryza barthii</name>
    <dbReference type="NCBI Taxonomy" id="65489"/>
    <lineage>
        <taxon>Eukaryota</taxon>
        <taxon>Viridiplantae</taxon>
        <taxon>Streptophyta</taxon>
        <taxon>Embryophyta</taxon>
        <taxon>Tracheophyta</taxon>
        <taxon>Spermatophyta</taxon>
        <taxon>Magnoliopsida</taxon>
        <taxon>Liliopsida</taxon>
        <taxon>Poales</taxon>
        <taxon>Poaceae</taxon>
        <taxon>BOP clade</taxon>
        <taxon>Oryzoideae</taxon>
        <taxon>Oryzeae</taxon>
        <taxon>Oryzinae</taxon>
        <taxon>Oryza</taxon>
    </lineage>
</organism>
<evidence type="ECO:0000256" key="1">
    <source>
        <dbReference type="SAM" id="MobiDB-lite"/>
    </source>
</evidence>
<evidence type="ECO:0000313" key="3">
    <source>
        <dbReference type="Proteomes" id="UP000026960"/>
    </source>
</evidence>
<evidence type="ECO:0000313" key="2">
    <source>
        <dbReference type="EnsemblPlants" id="OBART12G15030.1"/>
    </source>
</evidence>
<dbReference type="AlphaFoldDB" id="A0A0D3HVG5"/>
<dbReference type="HOGENOM" id="CLU_1920297_0_0_1"/>
<dbReference type="EnsemblPlants" id="OBART12G15030.1">
    <property type="protein sequence ID" value="OBART12G15030.1"/>
    <property type="gene ID" value="OBART12G15030"/>
</dbReference>
<reference evidence="2" key="2">
    <citation type="submission" date="2015-03" db="UniProtKB">
        <authorList>
            <consortium name="EnsemblPlants"/>
        </authorList>
    </citation>
    <scope>IDENTIFICATION</scope>
</reference>
<name>A0A0D3HVG5_9ORYZ</name>
<dbReference type="Gramene" id="OBART12G15030.1">
    <property type="protein sequence ID" value="OBART12G15030.1"/>
    <property type="gene ID" value="OBART12G15030"/>
</dbReference>
<dbReference type="PaxDb" id="65489-OBART12G15030.1"/>
<feature type="region of interest" description="Disordered" evidence="1">
    <location>
        <begin position="1"/>
        <end position="132"/>
    </location>
</feature>
<keyword evidence="3" id="KW-1185">Reference proteome</keyword>
<reference evidence="2" key="1">
    <citation type="journal article" date="2009" name="Rice">
        <title>De Novo Next Generation Sequencing of Plant Genomes.</title>
        <authorList>
            <person name="Rounsley S."/>
            <person name="Marri P.R."/>
            <person name="Yu Y."/>
            <person name="He R."/>
            <person name="Sisneros N."/>
            <person name="Goicoechea J.L."/>
            <person name="Lee S.J."/>
            <person name="Angelova A."/>
            <person name="Kudrna D."/>
            <person name="Luo M."/>
            <person name="Affourtit J."/>
            <person name="Desany B."/>
            <person name="Knight J."/>
            <person name="Niazi F."/>
            <person name="Egholm M."/>
            <person name="Wing R.A."/>
        </authorList>
    </citation>
    <scope>NUCLEOTIDE SEQUENCE [LARGE SCALE GENOMIC DNA]</scope>
    <source>
        <strain evidence="2">cv. IRGC 105608</strain>
    </source>
</reference>
<feature type="compositionally biased region" description="Basic and acidic residues" evidence="1">
    <location>
        <begin position="73"/>
        <end position="99"/>
    </location>
</feature>
<protein>
    <submittedName>
        <fullName evidence="2">Uncharacterized protein</fullName>
    </submittedName>
</protein>